<comment type="caution">
    <text evidence="4">The sequence shown here is derived from an EMBL/GenBank/DDBJ whole genome shotgun (WGS) entry which is preliminary data.</text>
</comment>
<dbReference type="GO" id="GO:0005737">
    <property type="term" value="C:cytoplasm"/>
    <property type="evidence" value="ECO:0007669"/>
    <property type="project" value="TreeGrafter"/>
</dbReference>
<dbReference type="InterPro" id="IPR040815">
    <property type="entry name" value="Nas2_N"/>
</dbReference>
<dbReference type="SUPFAM" id="SSF50156">
    <property type="entry name" value="PDZ domain-like"/>
    <property type="match status" value="1"/>
</dbReference>
<dbReference type="FunFam" id="2.30.42.10:FF:000107">
    <property type="entry name" value="26S proteasome non-ATPase regulatory subunit 9"/>
    <property type="match status" value="1"/>
</dbReference>
<feature type="domain" description="Nas2 N-terminal" evidence="3">
    <location>
        <begin position="12"/>
        <end position="89"/>
    </location>
</feature>
<reference evidence="4 5" key="1">
    <citation type="journal article" date="2020" name="Mol. Plant">
        <title>The Chromosome-Based Rubber Tree Genome Provides New Insights into Spurge Genome Evolution and Rubber Biosynthesis.</title>
        <authorList>
            <person name="Liu J."/>
            <person name="Shi C."/>
            <person name="Shi C.C."/>
            <person name="Li W."/>
            <person name="Zhang Q.J."/>
            <person name="Zhang Y."/>
            <person name="Li K."/>
            <person name="Lu H.F."/>
            <person name="Shi C."/>
            <person name="Zhu S.T."/>
            <person name="Xiao Z.Y."/>
            <person name="Nan H."/>
            <person name="Yue Y."/>
            <person name="Zhu X.G."/>
            <person name="Wu Y."/>
            <person name="Hong X.N."/>
            <person name="Fan G.Y."/>
            <person name="Tong Y."/>
            <person name="Zhang D."/>
            <person name="Mao C.L."/>
            <person name="Liu Y.L."/>
            <person name="Hao S.J."/>
            <person name="Liu W.Q."/>
            <person name="Lv M.Q."/>
            <person name="Zhang H.B."/>
            <person name="Liu Y."/>
            <person name="Hu-Tang G.R."/>
            <person name="Wang J.P."/>
            <person name="Wang J.H."/>
            <person name="Sun Y.H."/>
            <person name="Ni S.B."/>
            <person name="Chen W.B."/>
            <person name="Zhang X.C."/>
            <person name="Jiao Y.N."/>
            <person name="Eichler E.E."/>
            <person name="Li G.H."/>
            <person name="Liu X."/>
            <person name="Gao L.Z."/>
        </authorList>
    </citation>
    <scope>NUCLEOTIDE SEQUENCE [LARGE SCALE GENOMIC DNA]</scope>
    <source>
        <strain evidence="5">cv. GT1</strain>
        <tissue evidence="4">Leaf</tissue>
    </source>
</reference>
<evidence type="ECO:0000256" key="2">
    <source>
        <dbReference type="SAM" id="MobiDB-lite"/>
    </source>
</evidence>
<dbReference type="EMBL" id="JAAGAX010000004">
    <property type="protein sequence ID" value="KAF2317022.1"/>
    <property type="molecule type" value="Genomic_DNA"/>
</dbReference>
<gene>
    <name evidence="4" type="ORF">GH714_010657</name>
</gene>
<dbReference type="GO" id="GO:0005634">
    <property type="term" value="C:nucleus"/>
    <property type="evidence" value="ECO:0007669"/>
    <property type="project" value="TreeGrafter"/>
</dbReference>
<dbReference type="GO" id="GO:0070682">
    <property type="term" value="P:proteasome regulatory particle assembly"/>
    <property type="evidence" value="ECO:0007669"/>
    <property type="project" value="InterPro"/>
</dbReference>
<dbReference type="InterPro" id="IPR036514">
    <property type="entry name" value="SGNH_hydro_sf"/>
</dbReference>
<dbReference type="AlphaFoldDB" id="A0A6A6MT29"/>
<dbReference type="InterPro" id="IPR035269">
    <property type="entry name" value="PSMD9"/>
</dbReference>
<dbReference type="PANTHER" id="PTHR12651">
    <property type="entry name" value="26S PROTEASOME NON-ATPASE REGULATORY SUBUNIT 9"/>
    <property type="match status" value="1"/>
</dbReference>
<dbReference type="Proteomes" id="UP000467840">
    <property type="component" value="Chromosome 6"/>
</dbReference>
<dbReference type="Gene3D" id="2.30.42.10">
    <property type="match status" value="1"/>
</dbReference>
<evidence type="ECO:0000259" key="3">
    <source>
        <dbReference type="Pfam" id="PF18265"/>
    </source>
</evidence>
<protein>
    <recommendedName>
        <fullName evidence="3">Nas2 N-terminal domain-containing protein</fullName>
    </recommendedName>
</protein>
<name>A0A6A6MT29_HEVBR</name>
<dbReference type="Gene3D" id="6.10.140.1710">
    <property type="match status" value="1"/>
</dbReference>
<feature type="region of interest" description="Disordered" evidence="2">
    <location>
        <begin position="92"/>
        <end position="118"/>
    </location>
</feature>
<dbReference type="Pfam" id="PF18265">
    <property type="entry name" value="Nas2_N"/>
    <property type="match status" value="1"/>
</dbReference>
<sequence>MVATNLKAETMKLAEKRSSIEAEMNGIIERLCHPGGPGLSGNLVDAEGFPRADIDIPAVRAERNRLAVLRSDHKEITEKISENILALHSARLASRPSSRKDSGHDGASNNQDLSTGTAASASSHNVVLGEAPSSMDLDVIVSIPFAVVDEIADGSPTAEDGLQLGDQIVKFGSVEYKVGDNLLQCLATEAQANQGHAIPVVVLRQGAPFNVTVTPRAWQGRGLLGLPYGHNLFNNPTGRCFNGLLIIDFIAISADISLLNAYLNASSSKTHGVNFAVAGSTALPVEFLADKGLIAPVTNSSLTKQLNWMDTHSMQPATLPREQFVNSLN</sequence>
<keyword evidence="1" id="KW-0143">Chaperone</keyword>
<accession>A0A6A6MT29</accession>
<evidence type="ECO:0000313" key="5">
    <source>
        <dbReference type="Proteomes" id="UP000467840"/>
    </source>
</evidence>
<dbReference type="PANTHER" id="PTHR12651:SF1">
    <property type="entry name" value="26S PROTEASOME NON-ATPASE REGULATORY SUBUNIT 9"/>
    <property type="match status" value="1"/>
</dbReference>
<dbReference type="Gene3D" id="3.40.50.1110">
    <property type="entry name" value="SGNH hydrolase"/>
    <property type="match status" value="1"/>
</dbReference>
<evidence type="ECO:0000313" key="4">
    <source>
        <dbReference type="EMBL" id="KAF2317022.1"/>
    </source>
</evidence>
<dbReference type="InterPro" id="IPR036034">
    <property type="entry name" value="PDZ_sf"/>
</dbReference>
<organism evidence="4 5">
    <name type="scientific">Hevea brasiliensis</name>
    <name type="common">Para rubber tree</name>
    <name type="synonym">Siphonia brasiliensis</name>
    <dbReference type="NCBI Taxonomy" id="3981"/>
    <lineage>
        <taxon>Eukaryota</taxon>
        <taxon>Viridiplantae</taxon>
        <taxon>Streptophyta</taxon>
        <taxon>Embryophyta</taxon>
        <taxon>Tracheophyta</taxon>
        <taxon>Spermatophyta</taxon>
        <taxon>Magnoliopsida</taxon>
        <taxon>eudicotyledons</taxon>
        <taxon>Gunneridae</taxon>
        <taxon>Pentapetalae</taxon>
        <taxon>rosids</taxon>
        <taxon>fabids</taxon>
        <taxon>Malpighiales</taxon>
        <taxon>Euphorbiaceae</taxon>
        <taxon>Crotonoideae</taxon>
        <taxon>Micrandreae</taxon>
        <taxon>Hevea</taxon>
    </lineage>
</organism>
<evidence type="ECO:0000256" key="1">
    <source>
        <dbReference type="ARBA" id="ARBA00023186"/>
    </source>
</evidence>
<keyword evidence="5" id="KW-1185">Reference proteome</keyword>
<feature type="compositionally biased region" description="Polar residues" evidence="2">
    <location>
        <begin position="107"/>
        <end position="118"/>
    </location>
</feature>
<proteinExistence type="predicted"/>